<sequence>MDQMAVLQWVQENVARFGGDPKQVTLFGHGTGAACIEYLAHSPTTVPGLFHRVILMSGSLFASWSRVRDPLNYAVQLGKKFNCSIPIDLTNDHEEIVTCLRGIPMEQLIHAKLRVPSFHLEFGPSFDGVTIKDNFADIKGKRSFGTRTYEALVGVVNHDFFDDLSEDDVQNGITIEQRNRMLQTFVRNQYSAHLQEILLTLQNEYTDWAETVQSPHMNKDQILSAFSDGLYGAPGIFSAGTFFRKSKNTFFYHFTHHTKSGPYATSGDGATHGSELPYIFGIPLKNVWPHISHTFTKSEVMLSRATMTFWTNFARSGDPNMPAKFLDFKSRYRTLVWDSYDEQRKYLELGVRPRVGHHYRGHKMSIWLNLIPQLHKTGQNAIFPAHNSLTLEGPAWGVVRNGSNVQAAIAHDAGSGHPISTTCMTFAESQQVLYQHNDTLVRLEEASKYAYSYALGLTVGLAAILCLLNGILFMCICSRKRAMAAKSMSAQSQSNTPVTSRTGSLDFFQNSQTATPHHQVVADISGNVRSIPVPRSNMGSSASLPRLRNSGQRTILVQPHHHHACNGGTRAMYPNGSYIAAPRPDPGPPGGCSSDMESPTLRPSSSSLCGTPVASIRSATVKPSRTVRRERDSIVGGERGELDSMRLEEMPAPPAEFDQPSVETLLLQQQTYRMD</sequence>
<evidence type="ECO:0000256" key="4">
    <source>
        <dbReference type="ARBA" id="ARBA00022889"/>
    </source>
</evidence>
<evidence type="ECO:0000256" key="6">
    <source>
        <dbReference type="ARBA" id="ARBA00023157"/>
    </source>
</evidence>
<reference evidence="11 12" key="1">
    <citation type="journal article" date="2018" name="Nat. Ecol. Evol.">
        <title>Genomic signatures of mitonuclear coevolution across populations of Tigriopus californicus.</title>
        <authorList>
            <person name="Barreto F.S."/>
            <person name="Watson E.T."/>
            <person name="Lima T.G."/>
            <person name="Willett C.S."/>
            <person name="Edmands S."/>
            <person name="Li W."/>
            <person name="Burton R.S."/>
        </authorList>
    </citation>
    <scope>NUCLEOTIDE SEQUENCE [LARGE SCALE GENOMIC DNA]</scope>
    <source>
        <strain evidence="11 12">San Diego</strain>
    </source>
</reference>
<dbReference type="InterPro" id="IPR051093">
    <property type="entry name" value="Neuroligin/BSAL"/>
</dbReference>
<evidence type="ECO:0000256" key="1">
    <source>
        <dbReference type="ARBA" id="ARBA00004251"/>
    </source>
</evidence>
<evidence type="ECO:0000256" key="5">
    <source>
        <dbReference type="ARBA" id="ARBA00023136"/>
    </source>
</evidence>
<feature type="compositionally biased region" description="Basic and acidic residues" evidence="8">
    <location>
        <begin position="627"/>
        <end position="645"/>
    </location>
</feature>
<dbReference type="InterPro" id="IPR000460">
    <property type="entry name" value="Nlgn"/>
</dbReference>
<keyword evidence="7" id="KW-0325">Glycoprotein</keyword>
<dbReference type="InterPro" id="IPR029058">
    <property type="entry name" value="AB_hydrolase_fold"/>
</dbReference>
<keyword evidence="6" id="KW-1015">Disulfide bond</keyword>
<proteinExistence type="inferred from homology"/>
<dbReference type="OMA" id="QNEYTDW"/>
<dbReference type="GO" id="GO:0042043">
    <property type="term" value="F:neurexin family protein binding"/>
    <property type="evidence" value="ECO:0007669"/>
    <property type="project" value="InterPro"/>
</dbReference>
<evidence type="ECO:0000313" key="12">
    <source>
        <dbReference type="Proteomes" id="UP000318571"/>
    </source>
</evidence>
<evidence type="ECO:0000256" key="7">
    <source>
        <dbReference type="ARBA" id="ARBA00023180"/>
    </source>
</evidence>
<accession>A0A553NNS5</accession>
<dbReference type="GO" id="GO:0007155">
    <property type="term" value="P:cell adhesion"/>
    <property type="evidence" value="ECO:0007669"/>
    <property type="project" value="UniProtKB-KW"/>
</dbReference>
<evidence type="ECO:0000256" key="9">
    <source>
        <dbReference type="SAM" id="Phobius"/>
    </source>
</evidence>
<keyword evidence="9" id="KW-0812">Transmembrane</keyword>
<keyword evidence="12" id="KW-1185">Reference proteome</keyword>
<organism evidence="11 12">
    <name type="scientific">Tigriopus californicus</name>
    <name type="common">Marine copepod</name>
    <dbReference type="NCBI Taxonomy" id="6832"/>
    <lineage>
        <taxon>Eukaryota</taxon>
        <taxon>Metazoa</taxon>
        <taxon>Ecdysozoa</taxon>
        <taxon>Arthropoda</taxon>
        <taxon>Crustacea</taxon>
        <taxon>Multicrustacea</taxon>
        <taxon>Hexanauplia</taxon>
        <taxon>Copepoda</taxon>
        <taxon>Harpacticoida</taxon>
        <taxon>Harpacticidae</taxon>
        <taxon>Tigriopus</taxon>
    </lineage>
</organism>
<feature type="domain" description="Carboxylesterase type B" evidence="10">
    <location>
        <begin position="1"/>
        <end position="367"/>
    </location>
</feature>
<comment type="caution">
    <text evidence="11">The sequence shown here is derived from an EMBL/GenBank/DDBJ whole genome shotgun (WGS) entry which is preliminary data.</text>
</comment>
<dbReference type="STRING" id="6832.A0A553NNS5"/>
<dbReference type="AlphaFoldDB" id="A0A553NNS5"/>
<keyword evidence="3" id="KW-1003">Cell membrane</keyword>
<keyword evidence="4" id="KW-0130">Cell adhesion</keyword>
<keyword evidence="5 9" id="KW-0472">Membrane</keyword>
<evidence type="ECO:0000259" key="10">
    <source>
        <dbReference type="Pfam" id="PF00135"/>
    </source>
</evidence>
<dbReference type="PANTHER" id="PTHR43903">
    <property type="entry name" value="NEUROLIGIN"/>
    <property type="match status" value="1"/>
</dbReference>
<evidence type="ECO:0000256" key="2">
    <source>
        <dbReference type="ARBA" id="ARBA00005964"/>
    </source>
</evidence>
<protein>
    <recommendedName>
        <fullName evidence="10">Carboxylesterase type B domain-containing protein</fullName>
    </recommendedName>
</protein>
<feature type="region of interest" description="Disordered" evidence="8">
    <location>
        <begin position="580"/>
        <end position="645"/>
    </location>
</feature>
<evidence type="ECO:0000256" key="8">
    <source>
        <dbReference type="SAM" id="MobiDB-lite"/>
    </source>
</evidence>
<evidence type="ECO:0000256" key="3">
    <source>
        <dbReference type="ARBA" id="ARBA00022475"/>
    </source>
</evidence>
<evidence type="ECO:0000313" key="11">
    <source>
        <dbReference type="EMBL" id="TRY67084.1"/>
    </source>
</evidence>
<dbReference type="EMBL" id="VCGU01000011">
    <property type="protein sequence ID" value="TRY67084.1"/>
    <property type="molecule type" value="Genomic_DNA"/>
</dbReference>
<dbReference type="PRINTS" id="PR01090">
    <property type="entry name" value="NEUROLIGIN"/>
</dbReference>
<gene>
    <name evidence="11" type="ORF">TCAL_08046</name>
</gene>
<feature type="transmembrane region" description="Helical" evidence="9">
    <location>
        <begin position="450"/>
        <end position="476"/>
    </location>
</feature>
<comment type="similarity">
    <text evidence="2">Belongs to the type-B carboxylesterase/lipase family.</text>
</comment>
<name>A0A553NNS5_TIGCA</name>
<dbReference type="Proteomes" id="UP000318571">
    <property type="component" value="Chromosome 4"/>
</dbReference>
<dbReference type="GO" id="GO:0005886">
    <property type="term" value="C:plasma membrane"/>
    <property type="evidence" value="ECO:0007669"/>
    <property type="project" value="UniProtKB-SubCell"/>
</dbReference>
<dbReference type="Gene3D" id="3.40.50.1820">
    <property type="entry name" value="alpha/beta hydrolase"/>
    <property type="match status" value="1"/>
</dbReference>
<comment type="subcellular location">
    <subcellularLocation>
        <location evidence="1">Cell membrane</location>
        <topology evidence="1">Single-pass type I membrane protein</topology>
    </subcellularLocation>
</comment>
<dbReference type="InterPro" id="IPR002018">
    <property type="entry name" value="CarbesteraseB"/>
</dbReference>
<dbReference type="SUPFAM" id="SSF53474">
    <property type="entry name" value="alpha/beta-Hydrolases"/>
    <property type="match status" value="1"/>
</dbReference>
<feature type="compositionally biased region" description="Polar residues" evidence="8">
    <location>
        <begin position="595"/>
        <end position="609"/>
    </location>
</feature>
<dbReference type="Pfam" id="PF00135">
    <property type="entry name" value="COesterase"/>
    <property type="match status" value="1"/>
</dbReference>
<keyword evidence="9" id="KW-1133">Transmembrane helix</keyword>